<dbReference type="FunFam" id="3.60.40.10:FF:000005">
    <property type="entry name" value="Serine/threonine protein phosphatase"/>
    <property type="match status" value="1"/>
</dbReference>
<feature type="region of interest" description="Disordered" evidence="16">
    <location>
        <begin position="1"/>
        <end position="30"/>
    </location>
</feature>
<dbReference type="NCBIfam" id="TIGR00229">
    <property type="entry name" value="sensory_box"/>
    <property type="match status" value="1"/>
</dbReference>
<dbReference type="PANTHER" id="PTHR43156:SF2">
    <property type="entry name" value="STAGE II SPORULATION PROTEIN E"/>
    <property type="match status" value="1"/>
</dbReference>
<dbReference type="CDD" id="cd00130">
    <property type="entry name" value="PAS"/>
    <property type="match status" value="2"/>
</dbReference>
<dbReference type="InterPro" id="IPR001610">
    <property type="entry name" value="PAC"/>
</dbReference>
<evidence type="ECO:0000256" key="3">
    <source>
        <dbReference type="ARBA" id="ARBA00022679"/>
    </source>
</evidence>
<keyword evidence="4" id="KW-0479">Metal-binding</keyword>
<organism evidence="18 19">
    <name type="scientific">Streptomyces puniciscabiei</name>
    <dbReference type="NCBI Taxonomy" id="164348"/>
    <lineage>
        <taxon>Bacteria</taxon>
        <taxon>Bacillati</taxon>
        <taxon>Actinomycetota</taxon>
        <taxon>Actinomycetes</taxon>
        <taxon>Kitasatosporales</taxon>
        <taxon>Streptomycetaceae</taxon>
        <taxon>Streptomyces</taxon>
    </lineage>
</organism>
<dbReference type="InterPro" id="IPR036457">
    <property type="entry name" value="PPM-type-like_dom_sf"/>
</dbReference>
<gene>
    <name evidence="18" type="ORF">FB563_7097</name>
</gene>
<evidence type="ECO:0000256" key="9">
    <source>
        <dbReference type="ARBA" id="ARBA00022842"/>
    </source>
</evidence>
<keyword evidence="7" id="KW-0378">Hydrolase</keyword>
<dbReference type="InterPro" id="IPR035965">
    <property type="entry name" value="PAS-like_dom_sf"/>
</dbReference>
<dbReference type="GO" id="GO:0046872">
    <property type="term" value="F:metal ion binding"/>
    <property type="evidence" value="ECO:0007669"/>
    <property type="project" value="UniProtKB-KW"/>
</dbReference>
<dbReference type="SUPFAM" id="SSF55785">
    <property type="entry name" value="PYP-like sensor domain (PAS domain)"/>
    <property type="match status" value="2"/>
</dbReference>
<dbReference type="InterPro" id="IPR029016">
    <property type="entry name" value="GAF-like_dom_sf"/>
</dbReference>
<dbReference type="InterPro" id="IPR001932">
    <property type="entry name" value="PPM-type_phosphatase-like_dom"/>
</dbReference>
<keyword evidence="19" id="KW-1185">Reference proteome</keyword>
<dbReference type="GO" id="GO:0004722">
    <property type="term" value="F:protein serine/threonine phosphatase activity"/>
    <property type="evidence" value="ECO:0007669"/>
    <property type="project" value="UniProtKB-EC"/>
</dbReference>
<dbReference type="Pfam" id="PF13581">
    <property type="entry name" value="HATPase_c_2"/>
    <property type="match status" value="1"/>
</dbReference>
<dbReference type="SMART" id="SM00091">
    <property type="entry name" value="PAS"/>
    <property type="match status" value="2"/>
</dbReference>
<keyword evidence="10" id="KW-0904">Protein phosphatase</keyword>
<evidence type="ECO:0000256" key="6">
    <source>
        <dbReference type="ARBA" id="ARBA00022777"/>
    </source>
</evidence>
<dbReference type="Gene3D" id="3.30.565.10">
    <property type="entry name" value="Histidine kinase-like ATPase, C-terminal domain"/>
    <property type="match status" value="1"/>
</dbReference>
<dbReference type="STRING" id="164348.BFF78_27975"/>
<dbReference type="AlphaFoldDB" id="A0A542TJB8"/>
<dbReference type="SUPFAM" id="SSF81606">
    <property type="entry name" value="PP2C-like"/>
    <property type="match status" value="1"/>
</dbReference>
<dbReference type="InterPro" id="IPR036890">
    <property type="entry name" value="HATPase_C_sf"/>
</dbReference>
<evidence type="ECO:0000256" key="12">
    <source>
        <dbReference type="ARBA" id="ARBA00047761"/>
    </source>
</evidence>
<feature type="region of interest" description="Disordered" evidence="16">
    <location>
        <begin position="994"/>
        <end position="1030"/>
    </location>
</feature>
<accession>A0A542TJB8</accession>
<dbReference type="Pfam" id="PF13185">
    <property type="entry name" value="GAF_2"/>
    <property type="match status" value="1"/>
</dbReference>
<evidence type="ECO:0000256" key="1">
    <source>
        <dbReference type="ARBA" id="ARBA00013081"/>
    </source>
</evidence>
<comment type="caution">
    <text evidence="18">The sequence shown here is derived from an EMBL/GenBank/DDBJ whole genome shotgun (WGS) entry which is preliminary data.</text>
</comment>
<keyword evidence="6" id="KW-0418">Kinase</keyword>
<evidence type="ECO:0000256" key="13">
    <source>
        <dbReference type="ARBA" id="ARBA00056274"/>
    </source>
</evidence>
<feature type="domain" description="PAC" evidence="17">
    <location>
        <begin position="298"/>
        <end position="350"/>
    </location>
</feature>
<protein>
    <recommendedName>
        <fullName evidence="1">protein-serine/threonine phosphatase</fullName>
        <ecNumber evidence="1">3.1.3.16</ecNumber>
    </recommendedName>
    <alternativeName>
        <fullName evidence="15">Protein-serine/threonine phosphatase</fullName>
    </alternativeName>
    <alternativeName>
        <fullName evidence="14">Serine/threonine-protein kinase</fullName>
    </alternativeName>
</protein>
<dbReference type="InterPro" id="IPR003594">
    <property type="entry name" value="HATPase_dom"/>
</dbReference>
<dbReference type="PANTHER" id="PTHR43156">
    <property type="entry name" value="STAGE II SPORULATION PROTEIN E-RELATED"/>
    <property type="match status" value="1"/>
</dbReference>
<dbReference type="Gene3D" id="3.30.450.40">
    <property type="match status" value="1"/>
</dbReference>
<evidence type="ECO:0000256" key="5">
    <source>
        <dbReference type="ARBA" id="ARBA00022741"/>
    </source>
</evidence>
<dbReference type="Gene3D" id="3.30.450.20">
    <property type="entry name" value="PAS domain"/>
    <property type="match status" value="2"/>
</dbReference>
<evidence type="ECO:0000256" key="8">
    <source>
        <dbReference type="ARBA" id="ARBA00022840"/>
    </source>
</evidence>
<evidence type="ECO:0000313" key="19">
    <source>
        <dbReference type="Proteomes" id="UP000318103"/>
    </source>
</evidence>
<dbReference type="SUPFAM" id="SSF55781">
    <property type="entry name" value="GAF domain-like"/>
    <property type="match status" value="1"/>
</dbReference>
<keyword evidence="9" id="KW-0460">Magnesium</keyword>
<comment type="function">
    <text evidence="13">Primarily acts as an independent SigF regulator that is sensitive to the osmosensory signal, mediating the cross talk of PknD with the SigF regulon. Possesses both phosphatase and kinase activities. The kinase domain functions as a classic anti-sigma factor-like kinase to phosphorylate the anti-anti-sigma factor domain at the canonical regulatory site, and the phosphatase domain antagonizes this activity.</text>
</comment>
<keyword evidence="3" id="KW-0808">Transferase</keyword>
<evidence type="ECO:0000256" key="16">
    <source>
        <dbReference type="SAM" id="MobiDB-lite"/>
    </source>
</evidence>
<dbReference type="CDD" id="cd16936">
    <property type="entry name" value="HATPase_RsbW-like"/>
    <property type="match status" value="1"/>
</dbReference>
<name>A0A542TJB8_9ACTN</name>
<dbReference type="InterPro" id="IPR013656">
    <property type="entry name" value="PAS_4"/>
</dbReference>
<dbReference type="InterPro" id="IPR003018">
    <property type="entry name" value="GAF"/>
</dbReference>
<dbReference type="FunFam" id="3.30.565.10:FF:000028">
    <property type="entry name" value="PAS sensor protein"/>
    <property type="match status" value="1"/>
</dbReference>
<dbReference type="SMART" id="SM00331">
    <property type="entry name" value="PP2C_SIG"/>
    <property type="match status" value="1"/>
</dbReference>
<dbReference type="PROSITE" id="PS50113">
    <property type="entry name" value="PAC"/>
    <property type="match status" value="1"/>
</dbReference>
<dbReference type="InterPro" id="IPR052016">
    <property type="entry name" value="Bact_Sigma-Reg"/>
</dbReference>
<dbReference type="GO" id="GO:0016301">
    <property type="term" value="F:kinase activity"/>
    <property type="evidence" value="ECO:0007669"/>
    <property type="project" value="UniProtKB-KW"/>
</dbReference>
<dbReference type="GO" id="GO:0005524">
    <property type="term" value="F:ATP binding"/>
    <property type="evidence" value="ECO:0007669"/>
    <property type="project" value="UniProtKB-KW"/>
</dbReference>
<keyword evidence="5" id="KW-0547">Nucleotide-binding</keyword>
<evidence type="ECO:0000256" key="2">
    <source>
        <dbReference type="ARBA" id="ARBA00022553"/>
    </source>
</evidence>
<evidence type="ECO:0000256" key="15">
    <source>
        <dbReference type="ARBA" id="ARBA00081350"/>
    </source>
</evidence>
<dbReference type="InterPro" id="IPR013655">
    <property type="entry name" value="PAS_fold_3"/>
</dbReference>
<comment type="catalytic activity">
    <reaction evidence="12">
        <text>O-phospho-L-seryl-[protein] + H2O = L-seryl-[protein] + phosphate</text>
        <dbReference type="Rhea" id="RHEA:20629"/>
        <dbReference type="Rhea" id="RHEA-COMP:9863"/>
        <dbReference type="Rhea" id="RHEA-COMP:11604"/>
        <dbReference type="ChEBI" id="CHEBI:15377"/>
        <dbReference type="ChEBI" id="CHEBI:29999"/>
        <dbReference type="ChEBI" id="CHEBI:43474"/>
        <dbReference type="ChEBI" id="CHEBI:83421"/>
        <dbReference type="EC" id="3.1.3.16"/>
    </reaction>
</comment>
<evidence type="ECO:0000259" key="17">
    <source>
        <dbReference type="PROSITE" id="PS50113"/>
    </source>
</evidence>
<evidence type="ECO:0000313" key="18">
    <source>
        <dbReference type="EMBL" id="TQK86933.1"/>
    </source>
</evidence>
<reference evidence="18 19" key="1">
    <citation type="submission" date="2019-06" db="EMBL/GenBank/DDBJ databases">
        <title>Sequencing the genomes of 1000 actinobacteria strains.</title>
        <authorList>
            <person name="Klenk H.-P."/>
        </authorList>
    </citation>
    <scope>NUCLEOTIDE SEQUENCE [LARGE SCALE GENOMIC DNA]</scope>
    <source>
        <strain evidence="18 19">DSM 41929</strain>
    </source>
</reference>
<evidence type="ECO:0000256" key="7">
    <source>
        <dbReference type="ARBA" id="ARBA00022801"/>
    </source>
</evidence>
<dbReference type="InterPro" id="IPR000014">
    <property type="entry name" value="PAS"/>
</dbReference>
<dbReference type="SMART" id="SM00086">
    <property type="entry name" value="PAC"/>
    <property type="match status" value="1"/>
</dbReference>
<dbReference type="Proteomes" id="UP000318103">
    <property type="component" value="Unassembled WGS sequence"/>
</dbReference>
<dbReference type="Pfam" id="PF08448">
    <property type="entry name" value="PAS_4"/>
    <property type="match status" value="1"/>
</dbReference>
<evidence type="ECO:0000256" key="14">
    <source>
        <dbReference type="ARBA" id="ARBA00075117"/>
    </source>
</evidence>
<evidence type="ECO:0000256" key="10">
    <source>
        <dbReference type="ARBA" id="ARBA00022912"/>
    </source>
</evidence>
<keyword evidence="8" id="KW-0067">ATP-binding</keyword>
<proteinExistence type="predicted"/>
<dbReference type="EC" id="3.1.3.16" evidence="1"/>
<dbReference type="EMBL" id="VFNX01000002">
    <property type="protein sequence ID" value="TQK86933.1"/>
    <property type="molecule type" value="Genomic_DNA"/>
</dbReference>
<dbReference type="Pfam" id="PF07228">
    <property type="entry name" value="SpoIIE"/>
    <property type="match status" value="1"/>
</dbReference>
<dbReference type="InterPro" id="IPR000700">
    <property type="entry name" value="PAS-assoc_C"/>
</dbReference>
<evidence type="ECO:0000256" key="4">
    <source>
        <dbReference type="ARBA" id="ARBA00022723"/>
    </source>
</evidence>
<keyword evidence="11" id="KW-0464">Manganese</keyword>
<dbReference type="Pfam" id="PF08447">
    <property type="entry name" value="PAS_3"/>
    <property type="match status" value="1"/>
</dbReference>
<sequence length="1030" mass="110035">MVNTRGGDADNTGPSPHVLHPVRPPQGLRTMGTVRPVERHRMRMRLLDTVDEERCDVDVLLTALQQAVAEVQGLGGMVHLPGGGMSGVLYLVADSGLPESMTRPWLIIRVRGTAPPSKAARDDAITWQPDLAPPEPVPGRDPAALWPSRLPAGIGHLAVPIPSGGPRRGALSVLFAPGDGPGPAECAFLTEVAAWMSKRLRSSEILNPSTTLLRALENGSGPREASQWDAEGAPSLTYTWDLRTGELTSDRPVQEVLAGIDPEVMYGGIEAWAALIHPDDLPGAVAGFDTGIQLRGGFQNEYRIRREDGTYVWIEARARTITDDEGAPVKVIGTLRDTSETHAAAESVGRALRHMSDGFVSLDPDWRIEFLNQAAEQLLGAAGDVAGTLLWNVPAVRAVPGLEQRCRATAAEGQPAGFDVPGPDGGSWYHLRLVPVPEGLTLYITDTTERHLREAERAAAERAAAERAALVQRITRDLAEAVTAQDVMGAVADGVMTPLGATGLTMLGVVGDRLTVVGSRGHAERFIRLLDGEWTVGATTNPVGDALRTRTPLCISSPEEFVKLYPEAETLIRESGKQAWAFLPLAVSGREIGSAVISFGRPRVLDDDERTLLTALSGLIALALERAWLYDEATTRARTLQRSLLPHALPELPEMTTAARYQPAKQGADVGGDWYDVIPLSAARVALVIGDVMGHGMAEAATMGALRTAVRTLSELELPPDEILGHLNDIVGELGTDAFATCLYGVYDPVTRRLSYASAGQPPPAVAHPDGTVSFLSMTPDPPLGVAAPPFETLETVLPPDSLLALYSDGLVESKDRDVTTGMNRLAELLSRSVKAMPVSPADASDLDALCAALTSALLPAHGALIDDAALLLARTHPLDAENVAEWPLPEDPMAAGQARELVRAQLIDWDLADEDLIMTTELLVSELVGNVVRHACGPIRLRMLRSRALICEVSDASLTTPHIRHTSATDEGGRGLQLISALCRRWGTRHTRTGKSIWTEQPLPVPSRQGPPSGPGPTGGPEVPRSGRH</sequence>
<keyword evidence="2" id="KW-0597">Phosphoprotein</keyword>
<evidence type="ECO:0000256" key="11">
    <source>
        <dbReference type="ARBA" id="ARBA00023211"/>
    </source>
</evidence>
<dbReference type="Gene3D" id="3.60.40.10">
    <property type="entry name" value="PPM-type phosphatase domain"/>
    <property type="match status" value="1"/>
</dbReference>
<feature type="compositionally biased region" description="Low complexity" evidence="16">
    <location>
        <begin position="1021"/>
        <end position="1030"/>
    </location>
</feature>